<accession>A0ABS5U0Z0</accession>
<comment type="subcellular location">
    <subcellularLocation>
        <location evidence="1">Membrane</location>
        <topology evidence="1">Multi-pass membrane protein</topology>
    </subcellularLocation>
</comment>
<comment type="caution">
    <text evidence="7">The sequence shown here is derived from an EMBL/GenBank/DDBJ whole genome shotgun (WGS) entry which is preliminary data.</text>
</comment>
<dbReference type="CDD" id="cd15904">
    <property type="entry name" value="TSPO_MBR"/>
    <property type="match status" value="1"/>
</dbReference>
<feature type="transmembrane region" description="Helical" evidence="6">
    <location>
        <begin position="124"/>
        <end position="144"/>
    </location>
</feature>
<reference evidence="7 8" key="1">
    <citation type="submission" date="2021-05" db="EMBL/GenBank/DDBJ databases">
        <title>Description of Cellulomonas sp. DKR-3 sp. nov.</title>
        <authorList>
            <person name="Dahal R.H."/>
            <person name="Chaudhary D.K."/>
        </authorList>
    </citation>
    <scope>NUCLEOTIDE SEQUENCE [LARGE SCALE GENOMIC DNA]</scope>
    <source>
        <strain evidence="7 8">DKR-3</strain>
    </source>
</reference>
<dbReference type="PANTHER" id="PTHR10057:SF0">
    <property type="entry name" value="TRANSLOCATOR PROTEIN"/>
    <property type="match status" value="1"/>
</dbReference>
<dbReference type="EMBL" id="JAHBOH010000001">
    <property type="protein sequence ID" value="MBT0995016.1"/>
    <property type="molecule type" value="Genomic_DNA"/>
</dbReference>
<dbReference type="Pfam" id="PF03073">
    <property type="entry name" value="TspO_MBR"/>
    <property type="match status" value="1"/>
</dbReference>
<name>A0ABS5U0Z0_9CELL</name>
<evidence type="ECO:0000256" key="5">
    <source>
        <dbReference type="ARBA" id="ARBA00023136"/>
    </source>
</evidence>
<feature type="transmembrane region" description="Helical" evidence="6">
    <location>
        <begin position="151"/>
        <end position="175"/>
    </location>
</feature>
<evidence type="ECO:0000256" key="4">
    <source>
        <dbReference type="ARBA" id="ARBA00022989"/>
    </source>
</evidence>
<protein>
    <submittedName>
        <fullName evidence="7">Tryptophan-rich sensory protein</fullName>
    </submittedName>
</protein>
<comment type="similarity">
    <text evidence="2">Belongs to the TspO/BZRP family.</text>
</comment>
<feature type="transmembrane region" description="Helical" evidence="6">
    <location>
        <begin position="21"/>
        <end position="45"/>
    </location>
</feature>
<keyword evidence="8" id="KW-1185">Reference proteome</keyword>
<dbReference type="InterPro" id="IPR004307">
    <property type="entry name" value="TspO_MBR"/>
</dbReference>
<dbReference type="Proteomes" id="UP000722125">
    <property type="component" value="Unassembled WGS sequence"/>
</dbReference>
<evidence type="ECO:0000256" key="2">
    <source>
        <dbReference type="ARBA" id="ARBA00007524"/>
    </source>
</evidence>
<feature type="transmembrane region" description="Helical" evidence="6">
    <location>
        <begin position="100"/>
        <end position="118"/>
    </location>
</feature>
<proteinExistence type="inferred from homology"/>
<evidence type="ECO:0000313" key="8">
    <source>
        <dbReference type="Proteomes" id="UP000722125"/>
    </source>
</evidence>
<evidence type="ECO:0000313" key="7">
    <source>
        <dbReference type="EMBL" id="MBT0995016.1"/>
    </source>
</evidence>
<keyword evidence="5 6" id="KW-0472">Membrane</keyword>
<evidence type="ECO:0000256" key="3">
    <source>
        <dbReference type="ARBA" id="ARBA00022692"/>
    </source>
</evidence>
<dbReference type="InterPro" id="IPR038330">
    <property type="entry name" value="TspO/MBR-related_sf"/>
</dbReference>
<dbReference type="PIRSF" id="PIRSF005859">
    <property type="entry name" value="PBR"/>
    <property type="match status" value="1"/>
</dbReference>
<dbReference type="PANTHER" id="PTHR10057">
    <property type="entry name" value="PERIPHERAL-TYPE BENZODIAZEPINE RECEPTOR"/>
    <property type="match status" value="1"/>
</dbReference>
<gene>
    <name evidence="7" type="ORF">KIN34_12065</name>
</gene>
<organism evidence="7 8">
    <name type="scientific">Cellulomonas fulva</name>
    <dbReference type="NCBI Taxonomy" id="2835530"/>
    <lineage>
        <taxon>Bacteria</taxon>
        <taxon>Bacillati</taxon>
        <taxon>Actinomycetota</taxon>
        <taxon>Actinomycetes</taxon>
        <taxon>Micrococcales</taxon>
        <taxon>Cellulomonadaceae</taxon>
        <taxon>Cellulomonas</taxon>
    </lineage>
</organism>
<dbReference type="RefSeq" id="WP_214350827.1">
    <property type="nucleotide sequence ID" value="NZ_JAHBOH010000001.1"/>
</dbReference>
<keyword evidence="3 6" id="KW-0812">Transmembrane</keyword>
<dbReference type="Gene3D" id="1.20.1260.100">
    <property type="entry name" value="TspO/MBR protein"/>
    <property type="match status" value="1"/>
</dbReference>
<keyword evidence="4 6" id="KW-1133">Transmembrane helix</keyword>
<sequence length="176" mass="18901">MTATPASPPAHDVRDANAPGVLLQGVVLAVLVGANFVVGALGSLATREAVDGWYADAEKVPWNPPDAVFGPVWSLLYVLMGVAAWLVWRRAGWAPARRALTLYVVQLAFNAAWTPIFFAGRYAWLALVVIVVLLGLVVATALAFRRHSRVAAWLLVPYALWVAYATSLNLGIAVLN</sequence>
<evidence type="ECO:0000256" key="1">
    <source>
        <dbReference type="ARBA" id="ARBA00004141"/>
    </source>
</evidence>
<feature type="transmembrane region" description="Helical" evidence="6">
    <location>
        <begin position="68"/>
        <end position="88"/>
    </location>
</feature>
<evidence type="ECO:0000256" key="6">
    <source>
        <dbReference type="SAM" id="Phobius"/>
    </source>
</evidence>